<accession>A0ABD3AVD9</accession>
<reference evidence="2 3" key="1">
    <citation type="submission" date="2024-11" db="EMBL/GenBank/DDBJ databases">
        <title>A near-complete genome assembly of Cinchona calisaya.</title>
        <authorList>
            <person name="Lian D.C."/>
            <person name="Zhao X.W."/>
            <person name="Wei L."/>
        </authorList>
    </citation>
    <scope>NUCLEOTIDE SEQUENCE [LARGE SCALE GENOMIC DNA]</scope>
    <source>
        <tissue evidence="2">Nenye</tissue>
    </source>
</reference>
<evidence type="ECO:0000313" key="2">
    <source>
        <dbReference type="EMBL" id="KAL3534964.1"/>
    </source>
</evidence>
<sequence length="213" mass="24658">MVHTCVDSTIEELARLENEPLLTYPMKDQIKNLQVELKCLKMFFWCLPMSEEAGKNFHLQSAMSTFISAVEVANKGLYFAGLNAIRKKLGRNWRLLTSNLLEKVEHFKSEIKKHCNFLFHLSLNSTKFSTDDEVLNFMDCMIMNLKDLNDSKDEVFAPLNNQIGSLEEKLSFFRKFVDFTVKRCSEHQKLEDFLAHILAWANKAAPFILVLAQ</sequence>
<name>A0ABD3AVD9_9GENT</name>
<evidence type="ECO:0000313" key="3">
    <source>
        <dbReference type="Proteomes" id="UP001630127"/>
    </source>
</evidence>
<protein>
    <recommendedName>
        <fullName evidence="1">Late blight resistance protein R1A-like N-terminal domain-containing protein</fullName>
    </recommendedName>
</protein>
<evidence type="ECO:0000259" key="1">
    <source>
        <dbReference type="Pfam" id="PF12061"/>
    </source>
</evidence>
<proteinExistence type="predicted"/>
<comment type="caution">
    <text evidence="2">The sequence shown here is derived from an EMBL/GenBank/DDBJ whole genome shotgun (WGS) entry which is preliminary data.</text>
</comment>
<feature type="domain" description="Late blight resistance protein R1A-like N-terminal" evidence="1">
    <location>
        <begin position="102"/>
        <end position="206"/>
    </location>
</feature>
<dbReference type="AlphaFoldDB" id="A0ABD3AVD9"/>
<dbReference type="Pfam" id="PF12061">
    <property type="entry name" value="NB-LRR"/>
    <property type="match status" value="1"/>
</dbReference>
<keyword evidence="3" id="KW-1185">Reference proteome</keyword>
<organism evidence="2 3">
    <name type="scientific">Cinchona calisaya</name>
    <dbReference type="NCBI Taxonomy" id="153742"/>
    <lineage>
        <taxon>Eukaryota</taxon>
        <taxon>Viridiplantae</taxon>
        <taxon>Streptophyta</taxon>
        <taxon>Embryophyta</taxon>
        <taxon>Tracheophyta</taxon>
        <taxon>Spermatophyta</taxon>
        <taxon>Magnoliopsida</taxon>
        <taxon>eudicotyledons</taxon>
        <taxon>Gunneridae</taxon>
        <taxon>Pentapetalae</taxon>
        <taxon>asterids</taxon>
        <taxon>lamiids</taxon>
        <taxon>Gentianales</taxon>
        <taxon>Rubiaceae</taxon>
        <taxon>Cinchonoideae</taxon>
        <taxon>Cinchoneae</taxon>
        <taxon>Cinchona</taxon>
    </lineage>
</organism>
<dbReference type="InterPro" id="IPR021929">
    <property type="entry name" value="R1A-like_N"/>
</dbReference>
<gene>
    <name evidence="2" type="ORF">ACH5RR_003425</name>
</gene>
<dbReference type="Proteomes" id="UP001630127">
    <property type="component" value="Unassembled WGS sequence"/>
</dbReference>
<dbReference type="EMBL" id="JBJUIK010000002">
    <property type="protein sequence ID" value="KAL3534964.1"/>
    <property type="molecule type" value="Genomic_DNA"/>
</dbReference>